<dbReference type="GO" id="GO:0001707">
    <property type="term" value="P:mesoderm formation"/>
    <property type="evidence" value="ECO:0007669"/>
    <property type="project" value="TreeGrafter"/>
</dbReference>
<comment type="subcellular location">
    <subcellularLocation>
        <location evidence="1">Nucleus</location>
    </subcellularLocation>
</comment>
<evidence type="ECO:0000256" key="4">
    <source>
        <dbReference type="ARBA" id="ARBA00023015"/>
    </source>
</evidence>
<dbReference type="GO" id="GO:0046983">
    <property type="term" value="F:protein dimerization activity"/>
    <property type="evidence" value="ECO:0007669"/>
    <property type="project" value="InterPro"/>
</dbReference>
<evidence type="ECO:0000256" key="8">
    <source>
        <dbReference type="SAM" id="MobiDB-lite"/>
    </source>
</evidence>
<evidence type="ECO:0000256" key="1">
    <source>
        <dbReference type="ARBA" id="ARBA00004123"/>
    </source>
</evidence>
<keyword evidence="3" id="KW-0914">Notch signaling pathway</keyword>
<gene>
    <name evidence="10" type="ORF">AAFF_G00224340</name>
</gene>
<protein>
    <recommendedName>
        <fullName evidence="9">BHLH domain-containing protein</fullName>
    </recommendedName>
</protein>
<evidence type="ECO:0000256" key="7">
    <source>
        <dbReference type="ARBA" id="ARBA00023242"/>
    </source>
</evidence>
<dbReference type="Proteomes" id="UP001221898">
    <property type="component" value="Unassembled WGS sequence"/>
</dbReference>
<proteinExistence type="predicted"/>
<dbReference type="InterPro" id="IPR040259">
    <property type="entry name" value="Mesogenin/MesP"/>
</dbReference>
<comment type="caution">
    <text evidence="10">The sequence shown here is derived from an EMBL/GenBank/DDBJ whole genome shotgun (WGS) entry which is preliminary data.</text>
</comment>
<evidence type="ECO:0000259" key="9">
    <source>
        <dbReference type="PROSITE" id="PS50888"/>
    </source>
</evidence>
<dbReference type="GO" id="GO:0007219">
    <property type="term" value="P:Notch signaling pathway"/>
    <property type="evidence" value="ECO:0007669"/>
    <property type="project" value="UniProtKB-KW"/>
</dbReference>
<dbReference type="SUPFAM" id="SSF47459">
    <property type="entry name" value="HLH, helix-loop-helix DNA-binding domain"/>
    <property type="match status" value="1"/>
</dbReference>
<evidence type="ECO:0000313" key="11">
    <source>
        <dbReference type="Proteomes" id="UP001221898"/>
    </source>
</evidence>
<sequence length="249" mass="27030">MESTLSQFLLQGPQLLGCEAVLEQACLGSDPGYYSASGSLSPASSIDSCCSSPPPGCWASRQDPSDRFLSSTAPAIPEKRPSTLAHGTKKSRSRYPGQKRQSASEREKLRMRDLTKALHHLRTYLPPSVAPAGQTLTKIDTLHLAIRYIAHLSAQLGPDEGSPSLGCPAELLPLSVDQDDGQLSLHESTGVVKMEQTEAFQQSFPPAMDQYPCPHQLSQNPWGDFTTHPLPEECYTLQQQLNLSGLCSL</sequence>
<dbReference type="GO" id="GO:0003007">
    <property type="term" value="P:heart morphogenesis"/>
    <property type="evidence" value="ECO:0007669"/>
    <property type="project" value="TreeGrafter"/>
</dbReference>
<evidence type="ECO:0000313" key="10">
    <source>
        <dbReference type="EMBL" id="KAJ8417591.1"/>
    </source>
</evidence>
<feature type="domain" description="BHLH" evidence="9">
    <location>
        <begin position="98"/>
        <end position="152"/>
    </location>
</feature>
<dbReference type="Gene3D" id="4.10.280.10">
    <property type="entry name" value="Helix-loop-helix DNA-binding domain"/>
    <property type="match status" value="1"/>
</dbReference>
<dbReference type="GO" id="GO:0000978">
    <property type="term" value="F:RNA polymerase II cis-regulatory region sequence-specific DNA binding"/>
    <property type="evidence" value="ECO:0007669"/>
    <property type="project" value="TreeGrafter"/>
</dbReference>
<keyword evidence="11" id="KW-1185">Reference proteome</keyword>
<dbReference type="Pfam" id="PF00010">
    <property type="entry name" value="HLH"/>
    <property type="match status" value="1"/>
</dbReference>
<dbReference type="GO" id="GO:0005634">
    <property type="term" value="C:nucleus"/>
    <property type="evidence" value="ECO:0007669"/>
    <property type="project" value="UniProtKB-SubCell"/>
</dbReference>
<organism evidence="10 11">
    <name type="scientific">Aldrovandia affinis</name>
    <dbReference type="NCBI Taxonomy" id="143900"/>
    <lineage>
        <taxon>Eukaryota</taxon>
        <taxon>Metazoa</taxon>
        <taxon>Chordata</taxon>
        <taxon>Craniata</taxon>
        <taxon>Vertebrata</taxon>
        <taxon>Euteleostomi</taxon>
        <taxon>Actinopterygii</taxon>
        <taxon>Neopterygii</taxon>
        <taxon>Teleostei</taxon>
        <taxon>Notacanthiformes</taxon>
        <taxon>Halosauridae</taxon>
        <taxon>Aldrovandia</taxon>
    </lineage>
</organism>
<keyword evidence="5" id="KW-0238">DNA-binding</keyword>
<keyword evidence="7" id="KW-0539">Nucleus</keyword>
<evidence type="ECO:0000256" key="2">
    <source>
        <dbReference type="ARBA" id="ARBA00022473"/>
    </source>
</evidence>
<name>A0AAD7TCE8_9TELE</name>
<dbReference type="FunFam" id="4.10.280.10:FF:000047">
    <property type="entry name" value="mesoderm posterior protein 1"/>
    <property type="match status" value="1"/>
</dbReference>
<dbReference type="InterPro" id="IPR036638">
    <property type="entry name" value="HLH_DNA-bd_sf"/>
</dbReference>
<dbReference type="PROSITE" id="PS50888">
    <property type="entry name" value="BHLH"/>
    <property type="match status" value="1"/>
</dbReference>
<dbReference type="SMART" id="SM00353">
    <property type="entry name" value="HLH"/>
    <property type="match status" value="1"/>
</dbReference>
<dbReference type="PANTHER" id="PTHR20937:SF6">
    <property type="entry name" value="MESODERM POSTERIOR PROTEIN 1"/>
    <property type="match status" value="1"/>
</dbReference>
<dbReference type="GO" id="GO:0032525">
    <property type="term" value="P:somite rostral/caudal axis specification"/>
    <property type="evidence" value="ECO:0007669"/>
    <property type="project" value="TreeGrafter"/>
</dbReference>
<evidence type="ECO:0000256" key="3">
    <source>
        <dbReference type="ARBA" id="ARBA00022976"/>
    </source>
</evidence>
<keyword evidence="6" id="KW-0804">Transcription</keyword>
<accession>A0AAD7TCE8</accession>
<keyword evidence="2" id="KW-0217">Developmental protein</keyword>
<dbReference type="AlphaFoldDB" id="A0AAD7TCE8"/>
<evidence type="ECO:0000256" key="5">
    <source>
        <dbReference type="ARBA" id="ARBA00023125"/>
    </source>
</evidence>
<keyword evidence="4" id="KW-0805">Transcription regulation</keyword>
<dbReference type="EMBL" id="JAINUG010000003">
    <property type="protein sequence ID" value="KAJ8417591.1"/>
    <property type="molecule type" value="Genomic_DNA"/>
</dbReference>
<dbReference type="GO" id="GO:0000981">
    <property type="term" value="F:DNA-binding transcription factor activity, RNA polymerase II-specific"/>
    <property type="evidence" value="ECO:0007669"/>
    <property type="project" value="TreeGrafter"/>
</dbReference>
<dbReference type="InterPro" id="IPR011598">
    <property type="entry name" value="bHLH_dom"/>
</dbReference>
<dbReference type="PANTHER" id="PTHR20937">
    <property type="entry name" value="IP14615P"/>
    <property type="match status" value="1"/>
</dbReference>
<feature type="region of interest" description="Disordered" evidence="8">
    <location>
        <begin position="61"/>
        <end position="107"/>
    </location>
</feature>
<evidence type="ECO:0000256" key="6">
    <source>
        <dbReference type="ARBA" id="ARBA00023163"/>
    </source>
</evidence>
<reference evidence="10" key="1">
    <citation type="journal article" date="2023" name="Science">
        <title>Genome structures resolve the early diversification of teleost fishes.</title>
        <authorList>
            <person name="Parey E."/>
            <person name="Louis A."/>
            <person name="Montfort J."/>
            <person name="Bouchez O."/>
            <person name="Roques C."/>
            <person name="Iampietro C."/>
            <person name="Lluch J."/>
            <person name="Castinel A."/>
            <person name="Donnadieu C."/>
            <person name="Desvignes T."/>
            <person name="Floi Bucao C."/>
            <person name="Jouanno E."/>
            <person name="Wen M."/>
            <person name="Mejri S."/>
            <person name="Dirks R."/>
            <person name="Jansen H."/>
            <person name="Henkel C."/>
            <person name="Chen W.J."/>
            <person name="Zahm M."/>
            <person name="Cabau C."/>
            <person name="Klopp C."/>
            <person name="Thompson A.W."/>
            <person name="Robinson-Rechavi M."/>
            <person name="Braasch I."/>
            <person name="Lecointre G."/>
            <person name="Bobe J."/>
            <person name="Postlethwait J.H."/>
            <person name="Berthelot C."/>
            <person name="Roest Crollius H."/>
            <person name="Guiguen Y."/>
        </authorList>
    </citation>
    <scope>NUCLEOTIDE SEQUENCE</scope>
    <source>
        <strain evidence="10">NC1722</strain>
    </source>
</reference>